<geneLocation type="plasmid" evidence="1 2">
    <name>pREB4</name>
</geneLocation>
<dbReference type="EMBL" id="CP000841">
    <property type="protein sequence ID" value="ABW32673.1"/>
    <property type="molecule type" value="Genomic_DNA"/>
</dbReference>
<name>A8ZNT7_ACAM1</name>
<dbReference type="HOGENOM" id="CLU_1438192_0_0_3"/>
<reference evidence="1 2" key="1">
    <citation type="journal article" date="2008" name="Proc. Natl. Acad. Sci. U.S.A.">
        <title>Niche adaptation and genome expansion in the chlorophyll d-producing cyanobacterium Acaryochloris marina.</title>
        <authorList>
            <person name="Swingley W.D."/>
            <person name="Chen M."/>
            <person name="Cheung P.C."/>
            <person name="Conrad A.L."/>
            <person name="Dejesa L.C."/>
            <person name="Hao J."/>
            <person name="Honchak B.M."/>
            <person name="Karbach L.E."/>
            <person name="Kurdoglu A."/>
            <person name="Lahiri S."/>
            <person name="Mastrian S.D."/>
            <person name="Miyashita H."/>
            <person name="Page L."/>
            <person name="Ramakrishna P."/>
            <person name="Satoh S."/>
            <person name="Sattley W.M."/>
            <person name="Shimada Y."/>
            <person name="Taylor H.L."/>
            <person name="Tomo T."/>
            <person name="Tsuchiya T."/>
            <person name="Wang Z.T."/>
            <person name="Raymond J."/>
            <person name="Mimuro M."/>
            <person name="Blankenship R.E."/>
            <person name="Touchman J.W."/>
        </authorList>
    </citation>
    <scope>NUCLEOTIDE SEQUENCE [LARGE SCALE GENOMIC DNA]</scope>
    <source>
        <strain evidence="2">MBIC 11017</strain>
        <plasmid evidence="2">Plasmid pREB4</plasmid>
    </source>
</reference>
<dbReference type="PANTHER" id="PTHR33293">
    <property type="entry name" value="INSERTION ELEMENT IS1 1 PROTEIN INSB-RELATED"/>
    <property type="match status" value="1"/>
</dbReference>
<keyword evidence="1" id="KW-0614">Plasmid</keyword>
<dbReference type="KEGG" id="amr:AM1_D0178"/>
<protein>
    <recommendedName>
        <fullName evidence="3">Transposase</fullName>
    </recommendedName>
</protein>
<evidence type="ECO:0000313" key="2">
    <source>
        <dbReference type="Proteomes" id="UP000000268"/>
    </source>
</evidence>
<evidence type="ECO:0000313" key="1">
    <source>
        <dbReference type="EMBL" id="ABW32673.1"/>
    </source>
</evidence>
<dbReference type="Proteomes" id="UP000000268">
    <property type="component" value="Plasmid pREB4"/>
</dbReference>
<organism evidence="1 2">
    <name type="scientific">Acaryochloris marina (strain MBIC 11017)</name>
    <dbReference type="NCBI Taxonomy" id="329726"/>
    <lineage>
        <taxon>Bacteria</taxon>
        <taxon>Bacillati</taxon>
        <taxon>Cyanobacteriota</taxon>
        <taxon>Cyanophyceae</taxon>
        <taxon>Acaryochloridales</taxon>
        <taxon>Acaryochloridaceae</taxon>
        <taxon>Acaryochloris</taxon>
    </lineage>
</organism>
<evidence type="ECO:0008006" key="3">
    <source>
        <dbReference type="Google" id="ProtNLM"/>
    </source>
</evidence>
<dbReference type="AlphaFoldDB" id="A8ZNT7"/>
<dbReference type="PANTHER" id="PTHR33293:SF1">
    <property type="entry name" value="INSERTION ELEMENT IS1 1 PROTEIN INSB-RELATED"/>
    <property type="match status" value="1"/>
</dbReference>
<gene>
    <name evidence="1" type="ordered locus">AM1_D0178</name>
</gene>
<proteinExistence type="predicted"/>
<accession>A8ZNT7</accession>
<sequence>MQCIHCQSENVVKNGTKTLKTAQVVQYFLCKDCGRRFNERSGTPMARLRTPVETISMAINARTEGLGIRAAGRVLRKSPNSIILWEKRLSAQLSNFSPPSPKESEVTIEGDEVYTRVGENLPPPGLVKVGPFISSTVRVAIGSRLTRVLRMNHYLRKVSKLLGIGLNPVHRFVGSQMENVDTPRCCGS</sequence>
<keyword evidence="2" id="KW-1185">Reference proteome</keyword>
<dbReference type="InterPro" id="IPR051354">
    <property type="entry name" value="Transposase_27_IS1"/>
</dbReference>